<dbReference type="InterPro" id="IPR008972">
    <property type="entry name" value="Cupredoxin"/>
</dbReference>
<keyword evidence="1" id="KW-0732">Signal</keyword>
<organism evidence="3 4">
    <name type="scientific">Ziziphus jujuba</name>
    <name type="common">Chinese jujube</name>
    <name type="synonym">Ziziphus sativa</name>
    <dbReference type="NCBI Taxonomy" id="326968"/>
    <lineage>
        <taxon>Eukaryota</taxon>
        <taxon>Viridiplantae</taxon>
        <taxon>Streptophyta</taxon>
        <taxon>Embryophyta</taxon>
        <taxon>Tracheophyta</taxon>
        <taxon>Spermatophyta</taxon>
        <taxon>Magnoliopsida</taxon>
        <taxon>eudicotyledons</taxon>
        <taxon>Gunneridae</taxon>
        <taxon>Pentapetalae</taxon>
        <taxon>rosids</taxon>
        <taxon>fabids</taxon>
        <taxon>Rosales</taxon>
        <taxon>Rhamnaceae</taxon>
        <taxon>Paliureae</taxon>
        <taxon>Ziziphus</taxon>
    </lineage>
</organism>
<evidence type="ECO:0000259" key="2">
    <source>
        <dbReference type="PROSITE" id="PS51485"/>
    </source>
</evidence>
<dbReference type="PANTHER" id="PTHR34052:SF2">
    <property type="entry name" value="PLASTOCYANIN-LIKE DOMAIN PROTEIN"/>
    <property type="match status" value="1"/>
</dbReference>
<evidence type="ECO:0000313" key="3">
    <source>
        <dbReference type="Proteomes" id="UP001652623"/>
    </source>
</evidence>
<feature type="domain" description="Phytocyanin" evidence="2">
    <location>
        <begin position="27"/>
        <end position="141"/>
    </location>
</feature>
<protein>
    <submittedName>
        <fullName evidence="4">Uncharacterized protein LOC107430134</fullName>
    </submittedName>
</protein>
<evidence type="ECO:0000313" key="4">
    <source>
        <dbReference type="RefSeq" id="XP_015896422.1"/>
    </source>
</evidence>
<sequence>MKMGRSHGAKWFILFMTVSLLAVCQARTIVVGGSEGWRFGFNYTDWAIQNSPFYINDKLVFKYDPPSNSSSAYSVYLLPYLWSFVDCNLSDADLLANATQGSGEGFEVVLDQWKPYYFASDGGNSYNCKDGLMKFFAVPWPHQ</sequence>
<dbReference type="SUPFAM" id="SSF49503">
    <property type="entry name" value="Cupredoxins"/>
    <property type="match status" value="1"/>
</dbReference>
<reference evidence="3" key="1">
    <citation type="submission" date="2025-05" db="UniProtKB">
        <authorList>
            <consortium name="RefSeq"/>
        </authorList>
    </citation>
    <scope>NUCLEOTIDE SEQUENCE [LARGE SCALE GENOMIC DNA]</scope>
</reference>
<dbReference type="KEGG" id="zju:107430134"/>
<dbReference type="PANTHER" id="PTHR34052">
    <property type="entry name" value="GLYCINE-RICH PROTEIN-LIKE"/>
    <property type="match status" value="1"/>
</dbReference>
<dbReference type="AlphaFoldDB" id="A0A6P4B369"/>
<dbReference type="InParanoid" id="A0A6P4B369"/>
<dbReference type="Proteomes" id="UP001652623">
    <property type="component" value="Chromosome 1"/>
</dbReference>
<reference evidence="4" key="2">
    <citation type="submission" date="2025-08" db="UniProtKB">
        <authorList>
            <consortium name="RefSeq"/>
        </authorList>
    </citation>
    <scope>IDENTIFICATION</scope>
    <source>
        <tissue evidence="4">Seedling</tissue>
    </source>
</reference>
<accession>A0A6P4B369</accession>
<gene>
    <name evidence="4" type="primary">LOC107430134</name>
</gene>
<dbReference type="InterPro" id="IPR003245">
    <property type="entry name" value="Phytocyanin_dom"/>
</dbReference>
<dbReference type="GeneID" id="107430134"/>
<name>A0A6P4B369_ZIZJJ</name>
<dbReference type="GO" id="GO:0009055">
    <property type="term" value="F:electron transfer activity"/>
    <property type="evidence" value="ECO:0007669"/>
    <property type="project" value="InterPro"/>
</dbReference>
<dbReference type="RefSeq" id="XP_015896422.1">
    <property type="nucleotide sequence ID" value="XM_016040936.4"/>
</dbReference>
<feature type="signal peptide" evidence="1">
    <location>
        <begin position="1"/>
        <end position="26"/>
    </location>
</feature>
<feature type="chain" id="PRO_5028373093" evidence="1">
    <location>
        <begin position="27"/>
        <end position="143"/>
    </location>
</feature>
<dbReference type="Gene3D" id="2.60.40.420">
    <property type="entry name" value="Cupredoxins - blue copper proteins"/>
    <property type="match status" value="1"/>
</dbReference>
<dbReference type="PROSITE" id="PS51485">
    <property type="entry name" value="PHYTOCYANIN"/>
    <property type="match status" value="1"/>
</dbReference>
<evidence type="ECO:0000256" key="1">
    <source>
        <dbReference type="SAM" id="SignalP"/>
    </source>
</evidence>
<proteinExistence type="predicted"/>
<keyword evidence="3" id="KW-1185">Reference proteome</keyword>